<feature type="transmembrane region" description="Helical" evidence="1">
    <location>
        <begin position="179"/>
        <end position="203"/>
    </location>
</feature>
<gene>
    <name evidence="2" type="ORF">Fcan01_11735</name>
</gene>
<feature type="transmembrane region" description="Helical" evidence="1">
    <location>
        <begin position="282"/>
        <end position="304"/>
    </location>
</feature>
<comment type="caution">
    <text evidence="2">The sequence shown here is derived from an EMBL/GenBank/DDBJ whole genome shotgun (WGS) entry which is preliminary data.</text>
</comment>
<dbReference type="Proteomes" id="UP000198287">
    <property type="component" value="Unassembled WGS sequence"/>
</dbReference>
<proteinExistence type="predicted"/>
<evidence type="ECO:0000313" key="2">
    <source>
        <dbReference type="EMBL" id="OXA54760.1"/>
    </source>
</evidence>
<sequence>MFTKTIIDNYSSYTVSQHSDLKHYSNFDENLPFVGKQSIQMGFKPGPLFRLRNLEKEIYLFCGRAAHLCPLMFFAVATGSTFAGVLFSNCGVALDLDFKNIYICVVHDTCVIIPSRNLNFFGILNLFEKFIGSKNSSKFENLRKVEIVTGGGPQIPISEKIAIYQKFQILTTYYNEASIWLLAPVLCVFIPAGLVISCAFASIGFHSFLPFFEYLPFPVLSNNGVVILAVTLLPSAAIYEASNKLCLKIRAEGKPEKVLRRRIFALHPFGVRIGAISKIRKIAILLSYNFIANYIFTLLITFPAEKVTR</sequence>
<keyword evidence="1" id="KW-1133">Transmembrane helix</keyword>
<feature type="transmembrane region" description="Helical" evidence="1">
    <location>
        <begin position="223"/>
        <end position="241"/>
    </location>
</feature>
<organism evidence="2 3">
    <name type="scientific">Folsomia candida</name>
    <name type="common">Springtail</name>
    <dbReference type="NCBI Taxonomy" id="158441"/>
    <lineage>
        <taxon>Eukaryota</taxon>
        <taxon>Metazoa</taxon>
        <taxon>Ecdysozoa</taxon>
        <taxon>Arthropoda</taxon>
        <taxon>Hexapoda</taxon>
        <taxon>Collembola</taxon>
        <taxon>Entomobryomorpha</taxon>
        <taxon>Isotomoidea</taxon>
        <taxon>Isotomidae</taxon>
        <taxon>Proisotominae</taxon>
        <taxon>Folsomia</taxon>
    </lineage>
</organism>
<keyword evidence="3" id="KW-1185">Reference proteome</keyword>
<reference evidence="2 3" key="1">
    <citation type="submission" date="2015-12" db="EMBL/GenBank/DDBJ databases">
        <title>The genome of Folsomia candida.</title>
        <authorList>
            <person name="Faddeeva A."/>
            <person name="Derks M.F."/>
            <person name="Anvar Y."/>
            <person name="Smit S."/>
            <person name="Van Straalen N."/>
            <person name="Roelofs D."/>
        </authorList>
    </citation>
    <scope>NUCLEOTIDE SEQUENCE [LARGE SCALE GENOMIC DNA]</scope>
    <source>
        <strain evidence="2 3">VU population</strain>
        <tissue evidence="2">Whole body</tissue>
    </source>
</reference>
<dbReference type="AlphaFoldDB" id="A0A226EBE3"/>
<evidence type="ECO:0000313" key="3">
    <source>
        <dbReference type="Proteomes" id="UP000198287"/>
    </source>
</evidence>
<name>A0A226EBE3_FOLCA</name>
<dbReference type="EMBL" id="LNIX01000005">
    <property type="protein sequence ID" value="OXA54760.1"/>
    <property type="molecule type" value="Genomic_DNA"/>
</dbReference>
<keyword evidence="1" id="KW-0812">Transmembrane</keyword>
<evidence type="ECO:0000256" key="1">
    <source>
        <dbReference type="SAM" id="Phobius"/>
    </source>
</evidence>
<keyword evidence="1" id="KW-0472">Membrane</keyword>
<protein>
    <submittedName>
        <fullName evidence="2">Uncharacterized protein</fullName>
    </submittedName>
</protein>
<accession>A0A226EBE3</accession>